<dbReference type="AlphaFoldDB" id="A0A9X3WEZ2"/>
<evidence type="ECO:0000313" key="2">
    <source>
        <dbReference type="Proteomes" id="UP001145069"/>
    </source>
</evidence>
<dbReference type="RefSeq" id="WP_272447641.1">
    <property type="nucleotide sequence ID" value="NZ_JAMQKC010000032.1"/>
</dbReference>
<dbReference type="EMBL" id="JAMQKC010000032">
    <property type="protein sequence ID" value="MDC3418572.1"/>
    <property type="molecule type" value="Genomic_DNA"/>
</dbReference>
<protein>
    <submittedName>
        <fullName evidence="1">Uncharacterized protein</fullName>
    </submittedName>
</protein>
<name>A0A9X3WEZ2_9BACI</name>
<proteinExistence type="predicted"/>
<comment type="caution">
    <text evidence="1">The sequence shown here is derived from an EMBL/GenBank/DDBJ whole genome shotgun (WGS) entry which is preliminary data.</text>
</comment>
<dbReference type="Proteomes" id="UP001145069">
    <property type="component" value="Unassembled WGS sequence"/>
</dbReference>
<keyword evidence="2" id="KW-1185">Reference proteome</keyword>
<evidence type="ECO:0000313" key="1">
    <source>
        <dbReference type="EMBL" id="MDC3418572.1"/>
    </source>
</evidence>
<reference evidence="1" key="1">
    <citation type="submission" date="2022-06" db="EMBL/GenBank/DDBJ databases">
        <title>Aquibacillus sp. a new bacterium isolated from soil saline samples.</title>
        <authorList>
            <person name="Galisteo C."/>
            <person name="De La Haba R."/>
            <person name="Sanchez-Porro C."/>
            <person name="Ventosa A."/>
        </authorList>
    </citation>
    <scope>NUCLEOTIDE SEQUENCE</scope>
    <source>
        <strain evidence="1">3ASR75-54</strain>
    </source>
</reference>
<gene>
    <name evidence="1" type="ORF">NC799_17060</name>
</gene>
<sequence>MQLQSFVTKIIEGIGGVVDPVEYALCQVLIPEEYKGFFQNKTELELAFDFEVAQENPQSEFVTFGSFILEQVLYLANQQAVSTVRFAEVERHTLAHPVKKMTDSLDINGKIAILDERHVMGAWAVFQFHTAFISDEKEEDVIQVWVNLITGDISETMKDAQMNIMYQTEPLYNYPMPVDLHFDKAYELAFAHVEAIANEQQLIRKQDPQLQQDIDRIESYYMELGRENNKKASRKGLSEDKKREIMSKTEAILIEKDKQVEEIKKKYHGHTEIELDHGIVYVVPLLQYLIEVTFRSERKQHVLYYNPITMQFDWGQKPVMAGSAT</sequence>
<accession>A0A9X3WEZ2</accession>
<organism evidence="1 2">
    <name type="scientific">Aquibacillus salsiterrae</name>
    <dbReference type="NCBI Taxonomy" id="2950439"/>
    <lineage>
        <taxon>Bacteria</taxon>
        <taxon>Bacillati</taxon>
        <taxon>Bacillota</taxon>
        <taxon>Bacilli</taxon>
        <taxon>Bacillales</taxon>
        <taxon>Bacillaceae</taxon>
        <taxon>Aquibacillus</taxon>
    </lineage>
</organism>